<name>A0ABT4L6X1_9SPHI</name>
<evidence type="ECO:0000313" key="4">
    <source>
        <dbReference type="Proteomes" id="UP001144347"/>
    </source>
</evidence>
<gene>
    <name evidence="3" type="ORF">O0955_06135</name>
</gene>
<dbReference type="Pfam" id="PF03572">
    <property type="entry name" value="Peptidase_S41"/>
    <property type="match status" value="1"/>
</dbReference>
<dbReference type="RefSeq" id="WP_269426661.1">
    <property type="nucleotide sequence ID" value="NZ_JAPWGM010000002.1"/>
</dbReference>
<dbReference type="InterPro" id="IPR005151">
    <property type="entry name" value="Tail-specific_protease"/>
</dbReference>
<comment type="caution">
    <text evidence="3">The sequence shown here is derived from an EMBL/GenBank/DDBJ whole genome shotgun (WGS) entry which is preliminary data.</text>
</comment>
<dbReference type="SUPFAM" id="SSF52096">
    <property type="entry name" value="ClpP/crotonase"/>
    <property type="match status" value="1"/>
</dbReference>
<organism evidence="3 4">
    <name type="scientific">Pedobacter punctiformis</name>
    <dbReference type="NCBI Taxonomy" id="3004097"/>
    <lineage>
        <taxon>Bacteria</taxon>
        <taxon>Pseudomonadati</taxon>
        <taxon>Bacteroidota</taxon>
        <taxon>Sphingobacteriia</taxon>
        <taxon>Sphingobacteriales</taxon>
        <taxon>Sphingobacteriaceae</taxon>
        <taxon>Pedobacter</taxon>
    </lineage>
</organism>
<evidence type="ECO:0000256" key="1">
    <source>
        <dbReference type="SAM" id="SignalP"/>
    </source>
</evidence>
<evidence type="ECO:0000313" key="3">
    <source>
        <dbReference type="EMBL" id="MCZ4243581.1"/>
    </source>
</evidence>
<proteinExistence type="predicted"/>
<dbReference type="EMBL" id="JAPWGM010000002">
    <property type="protein sequence ID" value="MCZ4243581.1"/>
    <property type="molecule type" value="Genomic_DNA"/>
</dbReference>
<dbReference type="Gene3D" id="3.90.226.10">
    <property type="entry name" value="2-enoyl-CoA Hydratase, Chain A, domain 1"/>
    <property type="match status" value="1"/>
</dbReference>
<keyword evidence="1" id="KW-0732">Signal</keyword>
<dbReference type="InterPro" id="IPR029045">
    <property type="entry name" value="ClpP/crotonase-like_dom_sf"/>
</dbReference>
<keyword evidence="4" id="KW-1185">Reference proteome</keyword>
<accession>A0ABT4L6X1</accession>
<feature type="domain" description="Tail specific protease" evidence="2">
    <location>
        <begin position="242"/>
        <end position="453"/>
    </location>
</feature>
<dbReference type="Proteomes" id="UP001144347">
    <property type="component" value="Unassembled WGS sequence"/>
</dbReference>
<evidence type="ECO:0000259" key="2">
    <source>
        <dbReference type="Pfam" id="PF03572"/>
    </source>
</evidence>
<feature type="chain" id="PRO_5047057562" evidence="1">
    <location>
        <begin position="22"/>
        <end position="471"/>
    </location>
</feature>
<protein>
    <submittedName>
        <fullName evidence="3">S41 family peptidase</fullName>
    </submittedName>
</protein>
<sequence length="471" mass="54022">MKIRIIMLAALMLLGSQVLMAQNTCGCKNALQNIIKKIESEYPGLEEKTKDKLLYNSFKEQILKEATSANETQCLEILQKYTAFFKDRHIWVVPNEISKPTETNSLANQSLNINLKSFKEDVLKRPNEFEGIWKDETYEVGIKEVDANEYVGFIIKADPKYWKPNEIKFRLHANGNYEYYLQDRSVQKGTYKIHDKSILYFNVLRSLFIRQLPAAKLNTEQIKDKVNEINGFYFKALTPRTSILKLSNFSYQFVETIENLIEKNKILLENSEFLIVDLRDNGGGTDNAYQKLLPYILTNPVRYVGVEYLSTPTLISSMETYKSNIKDKTKHADEISGMDEDLKMLRANPGKFVNTRNKAVVIDTINLELISPKEIIILTNKHVASAGENLILAARQSKKVKIMGTPTSGVLDYASARYFEIGCSNYKLMMPAYRSLRLPDYPIDNIGAQPDIYLDSSVKDWIETAKNYLEN</sequence>
<feature type="signal peptide" evidence="1">
    <location>
        <begin position="1"/>
        <end position="21"/>
    </location>
</feature>
<reference evidence="3" key="1">
    <citation type="submission" date="2022-12" db="EMBL/GenBank/DDBJ databases">
        <title>Genome sequence of HCMS5-2.</title>
        <authorList>
            <person name="Woo H."/>
        </authorList>
    </citation>
    <scope>NUCLEOTIDE SEQUENCE</scope>
    <source>
        <strain evidence="3">HCMS5-2</strain>
    </source>
</reference>